<evidence type="ECO:0000256" key="2">
    <source>
        <dbReference type="ARBA" id="ARBA00008787"/>
    </source>
</evidence>
<dbReference type="SUPFAM" id="SSF101116">
    <property type="entry name" value="Flagellar export chaperone FliS"/>
    <property type="match status" value="1"/>
</dbReference>
<evidence type="ECO:0000256" key="1">
    <source>
        <dbReference type="ARBA" id="ARBA00004514"/>
    </source>
</evidence>
<keyword evidence="7" id="KW-0966">Cell projection</keyword>
<evidence type="ECO:0000313" key="7">
    <source>
        <dbReference type="EMBL" id="QAY67760.1"/>
    </source>
</evidence>
<dbReference type="PIRSF" id="PIRSF039090">
    <property type="entry name" value="Flis"/>
    <property type="match status" value="1"/>
</dbReference>
<keyword evidence="5" id="KW-0143">Chaperone</keyword>
<dbReference type="GO" id="GO:0005829">
    <property type="term" value="C:cytosol"/>
    <property type="evidence" value="ECO:0007669"/>
    <property type="project" value="UniProtKB-SubCell"/>
</dbReference>
<evidence type="ECO:0000256" key="6">
    <source>
        <dbReference type="PIRNR" id="PIRNR039090"/>
    </source>
</evidence>
<comment type="similarity">
    <text evidence="2 6">Belongs to the FliS family.</text>
</comment>
<protein>
    <recommendedName>
        <fullName evidence="6">Flagellar secretion chaperone FliS</fullName>
    </recommendedName>
</protein>
<comment type="subcellular location">
    <subcellularLocation>
        <location evidence="1 6">Cytoplasm</location>
        <location evidence="1 6">Cytosol</location>
    </subcellularLocation>
</comment>
<dbReference type="Gene3D" id="1.20.120.340">
    <property type="entry name" value="Flagellar protein FliS"/>
    <property type="match status" value="1"/>
</dbReference>
<dbReference type="CDD" id="cd16098">
    <property type="entry name" value="FliS"/>
    <property type="match status" value="1"/>
</dbReference>
<keyword evidence="3 6" id="KW-0963">Cytoplasm</keyword>
<keyword evidence="7" id="KW-0969">Cilium</keyword>
<sequence>MLNSPLQRYQQASVQTANPGQLILMLYDGAIRFTKLGIEGITAGKYDMANTNLKKAQAIIHELTASLNHSYEISKDLAQIYEYWLHRLIEANLKKEVQPAVEILNHLADMRESWKQIIKGSAGAGQSPLEASSV</sequence>
<organism evidence="7 8">
    <name type="scientific">Paenibacillus protaetiae</name>
    <dbReference type="NCBI Taxonomy" id="2509456"/>
    <lineage>
        <taxon>Bacteria</taxon>
        <taxon>Bacillati</taxon>
        <taxon>Bacillota</taxon>
        <taxon>Bacilli</taxon>
        <taxon>Bacillales</taxon>
        <taxon>Paenibacillaceae</taxon>
        <taxon>Paenibacillus</taxon>
    </lineage>
</organism>
<accession>A0A4P6EWK6</accession>
<dbReference type="KEGG" id="pprt:ET464_16575"/>
<dbReference type="GO" id="GO:0071973">
    <property type="term" value="P:bacterial-type flagellum-dependent cell motility"/>
    <property type="evidence" value="ECO:0007669"/>
    <property type="project" value="TreeGrafter"/>
</dbReference>
<gene>
    <name evidence="7" type="primary">fliS</name>
    <name evidence="7" type="ORF">ET464_16575</name>
</gene>
<dbReference type="InterPro" id="IPR003713">
    <property type="entry name" value="FliS"/>
</dbReference>
<proteinExistence type="inferred from homology"/>
<keyword evidence="7" id="KW-0282">Flagellum</keyword>
<dbReference type="InterPro" id="IPR036584">
    <property type="entry name" value="FliS_sf"/>
</dbReference>
<keyword evidence="8" id="KW-1185">Reference proteome</keyword>
<dbReference type="Pfam" id="PF02561">
    <property type="entry name" value="FliS"/>
    <property type="match status" value="1"/>
</dbReference>
<evidence type="ECO:0000256" key="5">
    <source>
        <dbReference type="ARBA" id="ARBA00023186"/>
    </source>
</evidence>
<evidence type="ECO:0000256" key="4">
    <source>
        <dbReference type="ARBA" id="ARBA00022795"/>
    </source>
</evidence>
<dbReference type="EMBL" id="CP035492">
    <property type="protein sequence ID" value="QAY67760.1"/>
    <property type="molecule type" value="Genomic_DNA"/>
</dbReference>
<dbReference type="GO" id="GO:0044780">
    <property type="term" value="P:bacterial-type flagellum assembly"/>
    <property type="evidence" value="ECO:0007669"/>
    <property type="project" value="InterPro"/>
</dbReference>
<dbReference type="OrthoDB" id="1524959at2"/>
<dbReference type="PANTHER" id="PTHR34773:SF1">
    <property type="entry name" value="FLAGELLAR SECRETION CHAPERONE FLIS"/>
    <property type="match status" value="1"/>
</dbReference>
<dbReference type="AlphaFoldDB" id="A0A4P6EWK6"/>
<reference evidence="7 8" key="1">
    <citation type="submission" date="2019-01" db="EMBL/GenBank/DDBJ databases">
        <title>Genome sequencing of strain FW100M-2.</title>
        <authorList>
            <person name="Heo J."/>
            <person name="Kim S.-J."/>
            <person name="Kim J.-S."/>
            <person name="Hong S.-B."/>
            <person name="Kwon S.-W."/>
        </authorList>
    </citation>
    <scope>NUCLEOTIDE SEQUENCE [LARGE SCALE GENOMIC DNA]</scope>
    <source>
        <strain evidence="7 8">FW100M-2</strain>
    </source>
</reference>
<keyword evidence="4 6" id="KW-1005">Bacterial flagellum biogenesis</keyword>
<name>A0A4P6EWK6_9BACL</name>
<dbReference type="NCBIfam" id="TIGR00208">
    <property type="entry name" value="fliS"/>
    <property type="match status" value="1"/>
</dbReference>
<evidence type="ECO:0000256" key="3">
    <source>
        <dbReference type="ARBA" id="ARBA00022490"/>
    </source>
</evidence>
<evidence type="ECO:0000313" key="8">
    <source>
        <dbReference type="Proteomes" id="UP000293568"/>
    </source>
</evidence>
<dbReference type="PANTHER" id="PTHR34773">
    <property type="entry name" value="FLAGELLAR SECRETION CHAPERONE FLIS"/>
    <property type="match status" value="1"/>
</dbReference>
<dbReference type="Proteomes" id="UP000293568">
    <property type="component" value="Chromosome"/>
</dbReference>